<dbReference type="CDD" id="cd15482">
    <property type="entry name" value="Sialidase_non-viral"/>
    <property type="match status" value="2"/>
</dbReference>
<comment type="caution">
    <text evidence="3">The sequence shown here is derived from an EMBL/GenBank/DDBJ whole genome shotgun (WGS) entry which is preliminary data.</text>
</comment>
<proteinExistence type="predicted"/>
<dbReference type="OrthoDB" id="9757809at2"/>
<dbReference type="Proteomes" id="UP000261828">
    <property type="component" value="Unassembled WGS sequence"/>
</dbReference>
<protein>
    <recommendedName>
        <fullName evidence="2">Sortilin N-terminal domain-containing protein</fullName>
    </recommendedName>
</protein>
<organism evidence="3 4">
    <name type="scientific">Flagellimonas nanhaiensis</name>
    <dbReference type="NCBI Taxonomy" id="2292706"/>
    <lineage>
        <taxon>Bacteria</taxon>
        <taxon>Pseudomonadati</taxon>
        <taxon>Bacteroidota</taxon>
        <taxon>Flavobacteriia</taxon>
        <taxon>Flavobacteriales</taxon>
        <taxon>Flavobacteriaceae</taxon>
        <taxon>Flagellimonas</taxon>
    </lineage>
</organism>
<evidence type="ECO:0000313" key="4">
    <source>
        <dbReference type="Proteomes" id="UP000261828"/>
    </source>
</evidence>
<dbReference type="InterPro" id="IPR031778">
    <property type="entry name" value="Sortilin_N"/>
</dbReference>
<dbReference type="PANTHER" id="PTHR12106">
    <property type="entry name" value="SORTILIN RELATED"/>
    <property type="match status" value="1"/>
</dbReference>
<name>A0A371JUQ0_9FLAO</name>
<gene>
    <name evidence="3" type="ORF">DX873_05125</name>
</gene>
<dbReference type="RefSeq" id="WP_116183423.1">
    <property type="nucleotide sequence ID" value="NZ_QTJX01000001.1"/>
</dbReference>
<dbReference type="AlphaFoldDB" id="A0A371JUQ0"/>
<dbReference type="PANTHER" id="PTHR12106:SF27">
    <property type="entry name" value="SORTILIN-RELATED RECEPTOR"/>
    <property type="match status" value="1"/>
</dbReference>
<dbReference type="Pfam" id="PF15902">
    <property type="entry name" value="Sortilin-Vps10"/>
    <property type="match status" value="1"/>
</dbReference>
<accession>A0A371JUQ0</accession>
<dbReference type="SUPFAM" id="SSF50939">
    <property type="entry name" value="Sialidases"/>
    <property type="match status" value="2"/>
</dbReference>
<dbReference type="InterPro" id="IPR036278">
    <property type="entry name" value="Sialidase_sf"/>
</dbReference>
<dbReference type="InterPro" id="IPR050310">
    <property type="entry name" value="VPS10-sortilin"/>
</dbReference>
<evidence type="ECO:0000256" key="1">
    <source>
        <dbReference type="ARBA" id="ARBA00022737"/>
    </source>
</evidence>
<keyword evidence="4" id="KW-1185">Reference proteome</keyword>
<keyword evidence="1" id="KW-0677">Repeat</keyword>
<dbReference type="EMBL" id="QTJX01000001">
    <property type="protein sequence ID" value="RDY61543.1"/>
    <property type="molecule type" value="Genomic_DNA"/>
</dbReference>
<feature type="domain" description="Sortilin N-terminal" evidence="2">
    <location>
        <begin position="119"/>
        <end position="247"/>
    </location>
</feature>
<evidence type="ECO:0000313" key="3">
    <source>
        <dbReference type="EMBL" id="RDY61543.1"/>
    </source>
</evidence>
<evidence type="ECO:0000259" key="2">
    <source>
        <dbReference type="Pfam" id="PF15902"/>
    </source>
</evidence>
<reference evidence="3 4" key="1">
    <citation type="submission" date="2018-08" db="EMBL/GenBank/DDBJ databases">
        <title>Muricauda nanhaiensis sp. nov., isolated from seawater of the South China Sea.</title>
        <authorList>
            <person name="Dang Y."/>
        </authorList>
    </citation>
    <scope>NUCLEOTIDE SEQUENCE [LARGE SCALE GENOMIC DNA]</scope>
    <source>
        <strain evidence="3 4">SM1704</strain>
    </source>
</reference>
<dbReference type="Gene3D" id="2.130.10.10">
    <property type="entry name" value="YVTN repeat-like/Quinoprotein amine dehydrogenase"/>
    <property type="match status" value="4"/>
</dbReference>
<dbReference type="InterPro" id="IPR015943">
    <property type="entry name" value="WD40/YVTN_repeat-like_dom_sf"/>
</dbReference>
<sequence length="951" mass="107575">MREIYLVILLFSISFTSISQSVQGIDATFKWRNIGPANQGGRIVDIEALDNQFRKVFMATGSGGVWYSENAGTTWKPIFDNYSTASIGDIAVYQQDPSIIWVGTGEANNRNSVSWGDGVFLSKDGGKTFQNVGLNDTHQIARIQTIPNKPEEACVCAIGHLWGYDGERGLFRTKDGGKTWEKIKKGLPKGKKSGCTDLIIDPNDPNIMYAAFYERLRQPWHFESGGDNGGIFKTTNGGKTWKKLKNGLPSGATGRIGLAIYRKNPKILMALVEAEKTDDLQKPGSGVYRSEDGGESWTYVNTYNNRPFYYSQIRINPNDDQRVYLLTTSYRVSEDGGKTFRNGSKDEEVHGDFHAMWLDPTDADRYYLGADKGMSITHDHGEKFQLFDNLPIAQFYRIGFDYRDPYYVYGGLQDNGFYATSSFSRDIRGILNDSNWKVHWGDGQYTESDPDDWRKLYTSSENGSLNKYDPVTHRISSIKPRKSTISNLESYYSKEEIDTMRLFRYNWAAPFQMDLKSKNLYLAGNHLFKSVDDGKSWNLISPDLSTNHPEKTKYRASGGLTPDNSGAETHCTISTLSLSTIDESIIWAGTDDGLVHLTQNGGVDWKPLRANIKGVPEGTWVSRIEASSHEAGRAYLSFDGHRSDDNQPYLFVTEDFGKTWNRITNGLPSDMVIRVVREDLVNPNLLFIGTETGVWASIDRGLNWFKFMPEMPTVSVYDLAIHPRDHSLIAGSHGRSLFVMDNIHALQQLNTDVINSDFYLFEQPTSTLWENVSRGGQRGHFWFGGDNPEVIRPVSSLPRARFEVDALIYYYVNEAHANKDLQLMIEDSEGRKFTKKLKAKPGFNKFLWNREFDAMEYTEDELTQLNTAFDKVLQNSTSSRLRNTIEKFKNAKDSIVVQRRIISQLLNTLEVDSSLGLAKATEGELKVTLQLEGQKQVQTLIIRNDPLLKED</sequence>